<gene>
    <name evidence="9" type="ORF">H0266_04560</name>
</gene>
<keyword evidence="5 8" id="KW-0812">Transmembrane</keyword>
<evidence type="ECO:0000256" key="3">
    <source>
        <dbReference type="ARBA" id="ARBA00022448"/>
    </source>
</evidence>
<keyword evidence="3" id="KW-0813">Transport</keyword>
<dbReference type="Pfam" id="PF03845">
    <property type="entry name" value="Spore_permease"/>
    <property type="match status" value="1"/>
</dbReference>
<dbReference type="InterPro" id="IPR004761">
    <property type="entry name" value="Spore_GerAB"/>
</dbReference>
<keyword evidence="10" id="KW-1185">Reference proteome</keyword>
<proteinExistence type="inferred from homology"/>
<dbReference type="GO" id="GO:0009847">
    <property type="term" value="P:spore germination"/>
    <property type="evidence" value="ECO:0007669"/>
    <property type="project" value="InterPro"/>
</dbReference>
<dbReference type="AlphaFoldDB" id="A0A838CQE3"/>
<evidence type="ECO:0000256" key="4">
    <source>
        <dbReference type="ARBA" id="ARBA00022544"/>
    </source>
</evidence>
<accession>A0A838CQE3</accession>
<comment type="similarity">
    <text evidence="2">Belongs to the amino acid-polyamine-organocation (APC) superfamily. Spore germination protein (SGP) (TC 2.A.3.9) family.</text>
</comment>
<dbReference type="PANTHER" id="PTHR34975:SF2">
    <property type="entry name" value="SPORE GERMINATION PROTEIN A2"/>
    <property type="match status" value="1"/>
</dbReference>
<name>A0A838CQE3_9BACI</name>
<dbReference type="Proteomes" id="UP000571017">
    <property type="component" value="Unassembled WGS sequence"/>
</dbReference>
<evidence type="ECO:0000256" key="7">
    <source>
        <dbReference type="ARBA" id="ARBA00023136"/>
    </source>
</evidence>
<organism evidence="9 10">
    <name type="scientific">Halobacillus locisalis</name>
    <dbReference type="NCBI Taxonomy" id="220753"/>
    <lineage>
        <taxon>Bacteria</taxon>
        <taxon>Bacillati</taxon>
        <taxon>Bacillota</taxon>
        <taxon>Bacilli</taxon>
        <taxon>Bacillales</taxon>
        <taxon>Bacillaceae</taxon>
        <taxon>Halobacillus</taxon>
    </lineage>
</organism>
<dbReference type="GO" id="GO:0016020">
    <property type="term" value="C:membrane"/>
    <property type="evidence" value="ECO:0007669"/>
    <property type="project" value="UniProtKB-SubCell"/>
</dbReference>
<comment type="caution">
    <text evidence="9">The sequence shown here is derived from an EMBL/GenBank/DDBJ whole genome shotgun (WGS) entry which is preliminary data.</text>
</comment>
<dbReference type="EMBL" id="JACEFG010000001">
    <property type="protein sequence ID" value="MBA2174171.1"/>
    <property type="molecule type" value="Genomic_DNA"/>
</dbReference>
<evidence type="ECO:0000313" key="9">
    <source>
        <dbReference type="EMBL" id="MBA2174171.1"/>
    </source>
</evidence>
<keyword evidence="7 8" id="KW-0472">Membrane</keyword>
<evidence type="ECO:0000256" key="1">
    <source>
        <dbReference type="ARBA" id="ARBA00004141"/>
    </source>
</evidence>
<comment type="subcellular location">
    <subcellularLocation>
        <location evidence="1">Membrane</location>
        <topology evidence="1">Multi-pass membrane protein</topology>
    </subcellularLocation>
</comment>
<evidence type="ECO:0000313" key="10">
    <source>
        <dbReference type="Proteomes" id="UP000571017"/>
    </source>
</evidence>
<keyword evidence="4" id="KW-0309">Germination</keyword>
<reference evidence="9 10" key="1">
    <citation type="journal article" date="2004" name="Extremophiles">
        <title>Halobacillus locisalis sp. nov., a halophilic bacterium isolated from a marine solar saltern of the Yellow Sea in Korea.</title>
        <authorList>
            <person name="Yoon J.H."/>
            <person name="Kang K.H."/>
            <person name="Oh T.K."/>
            <person name="Park Y.H."/>
        </authorList>
    </citation>
    <scope>NUCLEOTIDE SEQUENCE [LARGE SCALE GENOMIC DNA]</scope>
    <source>
        <strain evidence="9 10">KCTC 3788</strain>
    </source>
</reference>
<dbReference type="PANTHER" id="PTHR34975">
    <property type="entry name" value="SPORE GERMINATION PROTEIN A2"/>
    <property type="match status" value="1"/>
</dbReference>
<evidence type="ECO:0000256" key="8">
    <source>
        <dbReference type="SAM" id="Phobius"/>
    </source>
</evidence>
<feature type="transmembrane region" description="Helical" evidence="8">
    <location>
        <begin position="51"/>
        <end position="68"/>
    </location>
</feature>
<protein>
    <submittedName>
        <fullName evidence="9">GerAB/ArcD/ProY family transporter</fullName>
    </submittedName>
</protein>
<feature type="transmembrane region" description="Helical" evidence="8">
    <location>
        <begin position="12"/>
        <end position="31"/>
    </location>
</feature>
<keyword evidence="6 8" id="KW-1133">Transmembrane helix</keyword>
<feature type="transmembrane region" description="Helical" evidence="8">
    <location>
        <begin position="80"/>
        <end position="99"/>
    </location>
</feature>
<evidence type="ECO:0000256" key="5">
    <source>
        <dbReference type="ARBA" id="ARBA00022692"/>
    </source>
</evidence>
<sequence>MPEVCSSFSLWIGRFISFFYLAFIYILAALVLRSIGDFMTTQIISETPLQFTHILFLLVVIAGAYLGIEVMGRSAETFMPWLVLLLLFLTISISPQISLDNLKPYFGNGVLPVISASKVVIGTPFHKMVT</sequence>
<evidence type="ECO:0000256" key="2">
    <source>
        <dbReference type="ARBA" id="ARBA00007998"/>
    </source>
</evidence>
<evidence type="ECO:0000256" key="6">
    <source>
        <dbReference type="ARBA" id="ARBA00022989"/>
    </source>
</evidence>